<dbReference type="KEGG" id="tnl:113501938"/>
<dbReference type="SUPFAM" id="SSF103473">
    <property type="entry name" value="MFS general substrate transporter"/>
    <property type="match status" value="1"/>
</dbReference>
<accession>A0A7E5WEE8</accession>
<dbReference type="InterPro" id="IPR036259">
    <property type="entry name" value="MFS_trans_sf"/>
</dbReference>
<dbReference type="InterPro" id="IPR011701">
    <property type="entry name" value="MFS"/>
</dbReference>
<dbReference type="GO" id="GO:0016020">
    <property type="term" value="C:membrane"/>
    <property type="evidence" value="ECO:0007669"/>
    <property type="project" value="UniProtKB-SubCell"/>
</dbReference>
<dbReference type="OrthoDB" id="6499973at2759"/>
<comment type="subcellular location">
    <subcellularLocation>
        <location evidence="1">Membrane</location>
        <topology evidence="1">Multi-pass membrane protein</topology>
    </subcellularLocation>
</comment>
<organism evidence="4 5">
    <name type="scientific">Trichoplusia ni</name>
    <name type="common">Cabbage looper</name>
    <dbReference type="NCBI Taxonomy" id="7111"/>
    <lineage>
        <taxon>Eukaryota</taxon>
        <taxon>Metazoa</taxon>
        <taxon>Ecdysozoa</taxon>
        <taxon>Arthropoda</taxon>
        <taxon>Hexapoda</taxon>
        <taxon>Insecta</taxon>
        <taxon>Pterygota</taxon>
        <taxon>Neoptera</taxon>
        <taxon>Endopterygota</taxon>
        <taxon>Lepidoptera</taxon>
        <taxon>Glossata</taxon>
        <taxon>Ditrysia</taxon>
        <taxon>Noctuoidea</taxon>
        <taxon>Noctuidae</taxon>
        <taxon>Plusiinae</taxon>
        <taxon>Trichoplusia</taxon>
    </lineage>
</organism>
<feature type="transmembrane region" description="Helical" evidence="2">
    <location>
        <begin position="404"/>
        <end position="424"/>
    </location>
</feature>
<dbReference type="PANTHER" id="PTHR11360">
    <property type="entry name" value="MONOCARBOXYLATE TRANSPORTER"/>
    <property type="match status" value="1"/>
</dbReference>
<dbReference type="InterPro" id="IPR020846">
    <property type="entry name" value="MFS_dom"/>
</dbReference>
<feature type="transmembrane region" description="Helical" evidence="2">
    <location>
        <begin position="346"/>
        <end position="364"/>
    </location>
</feature>
<evidence type="ECO:0000256" key="1">
    <source>
        <dbReference type="ARBA" id="ARBA00004141"/>
    </source>
</evidence>
<feature type="transmembrane region" description="Helical" evidence="2">
    <location>
        <begin position="91"/>
        <end position="110"/>
    </location>
</feature>
<name>A0A7E5WEE8_TRINI</name>
<keyword evidence="4" id="KW-1185">Reference proteome</keyword>
<dbReference type="Gene3D" id="1.20.1250.20">
    <property type="entry name" value="MFS general substrate transporter like domains"/>
    <property type="match status" value="1"/>
</dbReference>
<feature type="transmembrane region" description="Helical" evidence="2">
    <location>
        <begin position="148"/>
        <end position="165"/>
    </location>
</feature>
<proteinExistence type="predicted"/>
<evidence type="ECO:0000313" key="4">
    <source>
        <dbReference type="Proteomes" id="UP000322000"/>
    </source>
</evidence>
<protein>
    <submittedName>
        <fullName evidence="5">Monocarboxylate transporter 6-like isoform X1</fullName>
    </submittedName>
</protein>
<dbReference type="GO" id="GO:0008028">
    <property type="term" value="F:monocarboxylic acid transmembrane transporter activity"/>
    <property type="evidence" value="ECO:0007669"/>
    <property type="project" value="TreeGrafter"/>
</dbReference>
<feature type="transmembrane region" description="Helical" evidence="2">
    <location>
        <begin position="276"/>
        <end position="295"/>
    </location>
</feature>
<evidence type="ECO:0000313" key="5">
    <source>
        <dbReference type="RefSeq" id="XP_026739065.1"/>
    </source>
</evidence>
<feature type="transmembrane region" description="Helical" evidence="2">
    <location>
        <begin position="61"/>
        <end position="79"/>
    </location>
</feature>
<dbReference type="PANTHER" id="PTHR11360:SF309">
    <property type="entry name" value="MONOCARBOXYLATE TRANSPORTER 7-LIKE PROTEIN"/>
    <property type="match status" value="1"/>
</dbReference>
<dbReference type="AlphaFoldDB" id="A0A7E5WEE8"/>
<gene>
    <name evidence="5" type="primary">LOC113501938</name>
</gene>
<keyword evidence="2" id="KW-0812">Transmembrane</keyword>
<feature type="domain" description="Major facilitator superfamily (MFS) profile" evidence="3">
    <location>
        <begin position="26"/>
        <end position="459"/>
    </location>
</feature>
<dbReference type="GeneID" id="113501938"/>
<keyword evidence="2" id="KW-0472">Membrane</keyword>
<dbReference type="RefSeq" id="XP_026739065.1">
    <property type="nucleotide sequence ID" value="XM_026883264.1"/>
</dbReference>
<dbReference type="Proteomes" id="UP000322000">
    <property type="component" value="Chromosome 16"/>
</dbReference>
<dbReference type="InterPro" id="IPR050327">
    <property type="entry name" value="Proton-linked_MCT"/>
</dbReference>
<feature type="transmembrane region" description="Helical" evidence="2">
    <location>
        <begin position="177"/>
        <end position="198"/>
    </location>
</feature>
<feature type="transmembrane region" description="Helical" evidence="2">
    <location>
        <begin position="315"/>
        <end position="334"/>
    </location>
</feature>
<evidence type="ECO:0000259" key="3">
    <source>
        <dbReference type="PROSITE" id="PS50850"/>
    </source>
</evidence>
<feature type="transmembrane region" description="Helical" evidence="2">
    <location>
        <begin position="436"/>
        <end position="457"/>
    </location>
</feature>
<feature type="transmembrane region" description="Helical" evidence="2">
    <location>
        <begin position="21"/>
        <end position="41"/>
    </location>
</feature>
<evidence type="ECO:0000256" key="2">
    <source>
        <dbReference type="SAM" id="Phobius"/>
    </source>
</evidence>
<dbReference type="InParanoid" id="A0A7E5WEE8"/>
<sequence>MSAKDSYNVRKSHEKVAPDGGWGYAIVIAAIINISISTMFLSSYGLLFKAFLQEIGVRPTQATLIFGVSSFSTALGGYLTSPLLRLMSLRMLTFISTLIFNAGVICILLVKSVFAFHICQGILQGLGFGFAYNLSYTIINDYFVKKRLMAISLGHTAIAAINMLGPPLLKWSLNEFGFRGTVLLMSGLSLHNFISVALMQPVDWHMKRVELSTGSNEKLLHDKKRSEEAAIVPFIKITKPDGNLSKSGEKISSEFKEDDVIEKGIKWIDKSLCRTFLMSCVCVGPALALFADAMYADIFPQALHIAGWDKNNLALALSLYGVGDLVMRILFIFLSSWLQQFGSQELYILGVTIGLVSRLGMLWSKSRIPILLYIVVVGTSHCAVNILIPLVVADAVPSDKFTTALGMLMMLTGLINLVIGPAIGAVRELSESNGPAFYLIASCFAIIVLFWSIELCYKRNKHKRLQRREYLQKKINKQ</sequence>
<feature type="transmembrane region" description="Helical" evidence="2">
    <location>
        <begin position="122"/>
        <end position="139"/>
    </location>
</feature>
<dbReference type="Pfam" id="PF07690">
    <property type="entry name" value="MFS_1"/>
    <property type="match status" value="2"/>
</dbReference>
<reference evidence="5" key="1">
    <citation type="submission" date="2025-08" db="UniProtKB">
        <authorList>
            <consortium name="RefSeq"/>
        </authorList>
    </citation>
    <scope>IDENTIFICATION</scope>
</reference>
<feature type="transmembrane region" description="Helical" evidence="2">
    <location>
        <begin position="370"/>
        <end position="392"/>
    </location>
</feature>
<dbReference type="PROSITE" id="PS50850">
    <property type="entry name" value="MFS"/>
    <property type="match status" value="1"/>
</dbReference>
<keyword evidence="2" id="KW-1133">Transmembrane helix</keyword>